<reference evidence="1 2" key="1">
    <citation type="submission" date="2017-09" db="EMBL/GenBank/DDBJ databases">
        <authorList>
            <person name="Ehlers B."/>
            <person name="Leendertz F.H."/>
        </authorList>
    </citation>
    <scope>NUCLEOTIDE SEQUENCE [LARGE SCALE GENOMIC DNA]</scope>
    <source>
        <strain evidence="1 2">DJ-1</strain>
    </source>
</reference>
<gene>
    <name evidence="1" type="ORF">CMV24_29880</name>
</gene>
<dbReference type="Proteomes" id="UP000218102">
    <property type="component" value="Unassembled WGS sequence"/>
</dbReference>
<dbReference type="AlphaFoldDB" id="A0A2A3LVR1"/>
<comment type="caution">
    <text evidence="1">The sequence shown here is derived from an EMBL/GenBank/DDBJ whole genome shotgun (WGS) entry which is preliminary data.</text>
</comment>
<protein>
    <submittedName>
        <fullName evidence="1">Uncharacterized protein</fullName>
    </submittedName>
</protein>
<sequence>MKAMIEDLNAGRKPQFGDEMLNPWAGEGNPTRVGVFVSEYRRTGRCNPGHFYKLTDKKGRFWDTWSHNCVFTDHLTGHEVWP</sequence>
<evidence type="ECO:0000313" key="1">
    <source>
        <dbReference type="EMBL" id="PBJ91927.1"/>
    </source>
</evidence>
<evidence type="ECO:0000313" key="2">
    <source>
        <dbReference type="Proteomes" id="UP000218102"/>
    </source>
</evidence>
<name>A0A2A3LVR1_PSEDL</name>
<accession>A0A2A3LVR1</accession>
<dbReference type="EMBL" id="NTME01000080">
    <property type="protein sequence ID" value="PBJ91927.1"/>
    <property type="molecule type" value="Genomic_DNA"/>
</dbReference>
<organism evidence="1 2">
    <name type="scientific">Pseudomonas plecoglossicida</name>
    <dbReference type="NCBI Taxonomy" id="70775"/>
    <lineage>
        <taxon>Bacteria</taxon>
        <taxon>Pseudomonadati</taxon>
        <taxon>Pseudomonadota</taxon>
        <taxon>Gammaproteobacteria</taxon>
        <taxon>Pseudomonadales</taxon>
        <taxon>Pseudomonadaceae</taxon>
        <taxon>Pseudomonas</taxon>
    </lineage>
</organism>
<proteinExistence type="predicted"/>